<dbReference type="InterPro" id="IPR025586">
    <property type="entry name" value="PcfJ"/>
</dbReference>
<dbReference type="Pfam" id="PF14284">
    <property type="entry name" value="PcfJ"/>
    <property type="match status" value="1"/>
</dbReference>
<evidence type="ECO:0008006" key="2">
    <source>
        <dbReference type="Google" id="ProtNLM"/>
    </source>
</evidence>
<proteinExistence type="predicted"/>
<sequence>MEATMELTNTVKLQDYIIDLSGPIAKGTAEYEVVLQNNTDFIVKRRTLKTERELVILVSKGLYYIKDCKTGGIDPVTDANLRTFLRELKVGVVAMEQVHWMPHLFYESADAIFRVVSDAVLTDMCRHNVMDNMPDPYWFKPYWEQNSKLFMRLHKLFPRLTEPQKYQSSIPIIFWLEKTYGANEAIYFAEQLVKSGLRNFSTARSDYDKNFQDITPFTALFEADYNLNLRRFVDYLLFDLYRQGYAAINRSFMSEYADYLRMQKNFFGKIKEKYPEHFKTAHDVMALKVNLVKEVEQCHDFEGHAQEIRHLAYQGRDYCVVIPTQPKELADEGINLSHCVGDYIGRVASGECHILFLRRRATPDLSLVTLQLTGKRICQAQGMNRRDLTQEERKFLLRWGVEKEIDIAV</sequence>
<dbReference type="AlphaFoldDB" id="A0A644Z8H2"/>
<name>A0A644Z8H2_9ZZZZ</name>
<evidence type="ECO:0000313" key="1">
    <source>
        <dbReference type="EMBL" id="MPM37195.1"/>
    </source>
</evidence>
<gene>
    <name evidence="1" type="ORF">SDC9_83802</name>
</gene>
<protein>
    <recommendedName>
        <fullName evidence="2">PcfJ-like protein</fullName>
    </recommendedName>
</protein>
<organism evidence="1">
    <name type="scientific">bioreactor metagenome</name>
    <dbReference type="NCBI Taxonomy" id="1076179"/>
    <lineage>
        <taxon>unclassified sequences</taxon>
        <taxon>metagenomes</taxon>
        <taxon>ecological metagenomes</taxon>
    </lineage>
</organism>
<accession>A0A644Z8H2</accession>
<comment type="caution">
    <text evidence="1">The sequence shown here is derived from an EMBL/GenBank/DDBJ whole genome shotgun (WGS) entry which is preliminary data.</text>
</comment>
<reference evidence="1" key="1">
    <citation type="submission" date="2019-08" db="EMBL/GenBank/DDBJ databases">
        <authorList>
            <person name="Kucharzyk K."/>
            <person name="Murdoch R.W."/>
            <person name="Higgins S."/>
            <person name="Loffler F."/>
        </authorList>
    </citation>
    <scope>NUCLEOTIDE SEQUENCE</scope>
</reference>
<dbReference type="EMBL" id="VSSQ01007861">
    <property type="protein sequence ID" value="MPM37195.1"/>
    <property type="molecule type" value="Genomic_DNA"/>
</dbReference>